<name>A0A0E9WSY5_ANGAN</name>
<keyword evidence="1" id="KW-1133">Transmembrane helix</keyword>
<evidence type="ECO:0000313" key="3">
    <source>
        <dbReference type="EMBL" id="JAH93482.1"/>
    </source>
</evidence>
<proteinExistence type="predicted"/>
<evidence type="ECO:0000256" key="2">
    <source>
        <dbReference type="SAM" id="SignalP"/>
    </source>
</evidence>
<feature type="transmembrane region" description="Helical" evidence="1">
    <location>
        <begin position="66"/>
        <end position="90"/>
    </location>
</feature>
<evidence type="ECO:0008006" key="4">
    <source>
        <dbReference type="Google" id="ProtNLM"/>
    </source>
</evidence>
<evidence type="ECO:0000256" key="1">
    <source>
        <dbReference type="SAM" id="Phobius"/>
    </source>
</evidence>
<accession>A0A0E9WSY5</accession>
<reference evidence="3" key="1">
    <citation type="submission" date="2014-11" db="EMBL/GenBank/DDBJ databases">
        <authorList>
            <person name="Amaro Gonzalez C."/>
        </authorList>
    </citation>
    <scope>NUCLEOTIDE SEQUENCE</scope>
</reference>
<protein>
    <recommendedName>
        <fullName evidence="4">Secreted protein</fullName>
    </recommendedName>
</protein>
<keyword evidence="1" id="KW-0472">Membrane</keyword>
<dbReference type="EMBL" id="GBXM01015095">
    <property type="protein sequence ID" value="JAH93482.1"/>
    <property type="molecule type" value="Transcribed_RNA"/>
</dbReference>
<feature type="signal peptide" evidence="2">
    <location>
        <begin position="1"/>
        <end position="20"/>
    </location>
</feature>
<dbReference type="AlphaFoldDB" id="A0A0E9WSY5"/>
<organism evidence="3">
    <name type="scientific">Anguilla anguilla</name>
    <name type="common">European freshwater eel</name>
    <name type="synonym">Muraena anguilla</name>
    <dbReference type="NCBI Taxonomy" id="7936"/>
    <lineage>
        <taxon>Eukaryota</taxon>
        <taxon>Metazoa</taxon>
        <taxon>Chordata</taxon>
        <taxon>Craniata</taxon>
        <taxon>Vertebrata</taxon>
        <taxon>Euteleostomi</taxon>
        <taxon>Actinopterygii</taxon>
        <taxon>Neopterygii</taxon>
        <taxon>Teleostei</taxon>
        <taxon>Anguilliformes</taxon>
        <taxon>Anguillidae</taxon>
        <taxon>Anguilla</taxon>
    </lineage>
</organism>
<sequence length="106" mass="11873">MSICVRGCVCVCVLVPPALLICVCQSRHHSANISAEGTTTDRQTDRQTHMHAHRCCQPALQASFEIMILGSFLYSIMITFSSFQALNTYLHRSAKCVNKRKVLLFL</sequence>
<keyword evidence="2" id="KW-0732">Signal</keyword>
<reference evidence="3" key="2">
    <citation type="journal article" date="2015" name="Fish Shellfish Immunol.">
        <title>Early steps in the European eel (Anguilla anguilla)-Vibrio vulnificus interaction in the gills: Role of the RtxA13 toxin.</title>
        <authorList>
            <person name="Callol A."/>
            <person name="Pajuelo D."/>
            <person name="Ebbesson L."/>
            <person name="Teles M."/>
            <person name="MacKenzie S."/>
            <person name="Amaro C."/>
        </authorList>
    </citation>
    <scope>NUCLEOTIDE SEQUENCE</scope>
</reference>
<feature type="chain" id="PRO_5002434572" description="Secreted protein" evidence="2">
    <location>
        <begin position="21"/>
        <end position="106"/>
    </location>
</feature>
<keyword evidence="1" id="KW-0812">Transmembrane</keyword>